<name>B6IGS6_CAEBR</name>
<dbReference type="RefSeq" id="XP_045098673.1">
    <property type="nucleotide sequence ID" value="XM_045240603.1"/>
</dbReference>
<dbReference type="EMBL" id="HE601041">
    <property type="protein sequence ID" value="CAR99106.1"/>
    <property type="molecule type" value="Genomic_DNA"/>
</dbReference>
<keyword evidence="2" id="KW-1185">Reference proteome</keyword>
<protein>
    <submittedName>
        <fullName evidence="1">Protein CBG28087</fullName>
    </submittedName>
</protein>
<dbReference type="Proteomes" id="UP000008549">
    <property type="component" value="Unassembled WGS sequence"/>
</dbReference>
<reference evidence="1 2" key="2">
    <citation type="journal article" date="2011" name="PLoS Genet.">
        <title>Caenorhabditis briggsae recombinant inbred line genotypes reveal inter-strain incompatibility and the evolution of recombination.</title>
        <authorList>
            <person name="Ross J.A."/>
            <person name="Koboldt D.C."/>
            <person name="Staisch J.E."/>
            <person name="Chamberlin H.M."/>
            <person name="Gupta B.P."/>
            <person name="Miller R.D."/>
            <person name="Baird S.E."/>
            <person name="Haag E.S."/>
        </authorList>
    </citation>
    <scope>NUCLEOTIDE SEQUENCE [LARGE SCALE GENOMIC DNA]</scope>
    <source>
        <strain evidence="1 2">AF16</strain>
    </source>
</reference>
<dbReference type="InParanoid" id="B6IGS6"/>
<dbReference type="GeneID" id="68919535"/>
<sequence>MMHFKCQKELIRLRMSGKS</sequence>
<accession>B6IGS6</accession>
<organism evidence="1 2">
    <name type="scientific">Caenorhabditis briggsae</name>
    <dbReference type="NCBI Taxonomy" id="6238"/>
    <lineage>
        <taxon>Eukaryota</taxon>
        <taxon>Metazoa</taxon>
        <taxon>Ecdysozoa</taxon>
        <taxon>Nematoda</taxon>
        <taxon>Chromadorea</taxon>
        <taxon>Rhabditida</taxon>
        <taxon>Rhabditina</taxon>
        <taxon>Rhabditomorpha</taxon>
        <taxon>Rhabditoidea</taxon>
        <taxon>Rhabditidae</taxon>
        <taxon>Peloderinae</taxon>
        <taxon>Caenorhabditis</taxon>
    </lineage>
</organism>
<dbReference type="KEGG" id="cbr:CBG_28087"/>
<gene>
    <name evidence="1" type="ORF">CBG28087</name>
    <name evidence="1" type="ORF">CBG_28087</name>
</gene>
<evidence type="ECO:0000313" key="2">
    <source>
        <dbReference type="Proteomes" id="UP000008549"/>
    </source>
</evidence>
<evidence type="ECO:0000313" key="1">
    <source>
        <dbReference type="EMBL" id="CAR99106.1"/>
    </source>
</evidence>
<reference evidence="1 2" key="1">
    <citation type="journal article" date="2003" name="PLoS Biol.">
        <title>The genome sequence of Caenorhabditis briggsae: a platform for comparative genomics.</title>
        <authorList>
            <person name="Stein L.D."/>
            <person name="Bao Z."/>
            <person name="Blasiar D."/>
            <person name="Blumenthal T."/>
            <person name="Brent M.R."/>
            <person name="Chen N."/>
            <person name="Chinwalla A."/>
            <person name="Clarke L."/>
            <person name="Clee C."/>
            <person name="Coghlan A."/>
            <person name="Coulson A."/>
            <person name="D'Eustachio P."/>
            <person name="Fitch D.H."/>
            <person name="Fulton L.A."/>
            <person name="Fulton R.E."/>
            <person name="Griffiths-Jones S."/>
            <person name="Harris T.W."/>
            <person name="Hillier L.W."/>
            <person name="Kamath R."/>
            <person name="Kuwabara P.E."/>
            <person name="Mardis E.R."/>
            <person name="Marra M.A."/>
            <person name="Miner T.L."/>
            <person name="Minx P."/>
            <person name="Mullikin J.C."/>
            <person name="Plumb R.W."/>
            <person name="Rogers J."/>
            <person name="Schein J.E."/>
            <person name="Sohrmann M."/>
            <person name="Spieth J."/>
            <person name="Stajich J.E."/>
            <person name="Wei C."/>
            <person name="Willey D."/>
            <person name="Wilson R.K."/>
            <person name="Durbin R."/>
            <person name="Waterston R.H."/>
        </authorList>
    </citation>
    <scope>NUCLEOTIDE SEQUENCE [LARGE SCALE GENOMIC DNA]</scope>
    <source>
        <strain evidence="1 2">AF16</strain>
    </source>
</reference>
<dbReference type="AlphaFoldDB" id="B6IGS6"/>
<dbReference type="CTD" id="68919535"/>
<proteinExistence type="predicted"/>